<gene>
    <name evidence="2" type="ORF">CYMTET_50145</name>
</gene>
<organism evidence="2 3">
    <name type="scientific">Cymbomonas tetramitiformis</name>
    <dbReference type="NCBI Taxonomy" id="36881"/>
    <lineage>
        <taxon>Eukaryota</taxon>
        <taxon>Viridiplantae</taxon>
        <taxon>Chlorophyta</taxon>
        <taxon>Pyramimonadophyceae</taxon>
        <taxon>Pyramimonadales</taxon>
        <taxon>Pyramimonadaceae</taxon>
        <taxon>Cymbomonas</taxon>
    </lineage>
</organism>
<comment type="caution">
    <text evidence="2">The sequence shown here is derived from an EMBL/GenBank/DDBJ whole genome shotgun (WGS) entry which is preliminary data.</text>
</comment>
<protein>
    <recommendedName>
        <fullName evidence="4">F-box domain-containing protein</fullName>
    </recommendedName>
</protein>
<dbReference type="Pfam" id="PF08238">
    <property type="entry name" value="Sel1"/>
    <property type="match status" value="2"/>
</dbReference>
<dbReference type="PANTHER" id="PTHR46430">
    <property type="entry name" value="PROTEIN SKT5-RELATED"/>
    <property type="match status" value="1"/>
</dbReference>
<keyword evidence="1" id="KW-0677">Repeat</keyword>
<dbReference type="EMBL" id="LGRX02033772">
    <property type="protein sequence ID" value="KAK3239965.1"/>
    <property type="molecule type" value="Genomic_DNA"/>
</dbReference>
<evidence type="ECO:0000256" key="1">
    <source>
        <dbReference type="ARBA" id="ARBA00022737"/>
    </source>
</evidence>
<proteinExistence type="predicted"/>
<dbReference type="SMART" id="SM00671">
    <property type="entry name" value="SEL1"/>
    <property type="match status" value="2"/>
</dbReference>
<accession>A0AAE0EV19</accession>
<name>A0AAE0EV19_9CHLO</name>
<reference evidence="2 3" key="1">
    <citation type="journal article" date="2015" name="Genome Biol. Evol.">
        <title>Comparative Genomics of a Bacterivorous Green Alga Reveals Evolutionary Causalities and Consequences of Phago-Mixotrophic Mode of Nutrition.</title>
        <authorList>
            <person name="Burns J.A."/>
            <person name="Paasch A."/>
            <person name="Narechania A."/>
            <person name="Kim E."/>
        </authorList>
    </citation>
    <scope>NUCLEOTIDE SEQUENCE [LARGE SCALE GENOMIC DNA]</scope>
    <source>
        <strain evidence="2 3">PLY_AMNH</strain>
    </source>
</reference>
<evidence type="ECO:0008006" key="4">
    <source>
        <dbReference type="Google" id="ProtNLM"/>
    </source>
</evidence>
<dbReference type="InterPro" id="IPR011990">
    <property type="entry name" value="TPR-like_helical_dom_sf"/>
</dbReference>
<dbReference type="AlphaFoldDB" id="A0AAE0EV19"/>
<evidence type="ECO:0000313" key="3">
    <source>
        <dbReference type="Proteomes" id="UP001190700"/>
    </source>
</evidence>
<dbReference type="Gene3D" id="1.25.40.10">
    <property type="entry name" value="Tetratricopeptide repeat domain"/>
    <property type="match status" value="1"/>
</dbReference>
<keyword evidence="3" id="KW-1185">Reference proteome</keyword>
<sequence>MEAISSDASELDAHSQWSQFPEEMLALVYDHLPQKLAHVLPSAGVCQAWRNAFLANKRRMARLGINVDINFPLKVDEGESRKPAQFRKPSKAIRTAKLPSVLFDLETAGNLQVTLLLGRVYDLRGDNILLASKYWKKAGKAGLPEAQLALGRYFYDGKNPALGQDSEEALLWLQRAAKNVHSSQDVIAAASMILGYLYHDGDGTKTDNTEAIRWFQVAQMNGSKEAAKAIGYMWKTGQF</sequence>
<dbReference type="PANTHER" id="PTHR46430:SF1">
    <property type="entry name" value="CHITIN SYNTHASE REGULATOR SKT5-RELATED"/>
    <property type="match status" value="1"/>
</dbReference>
<dbReference type="Proteomes" id="UP001190700">
    <property type="component" value="Unassembled WGS sequence"/>
</dbReference>
<dbReference type="InterPro" id="IPR006597">
    <property type="entry name" value="Sel1-like"/>
</dbReference>
<evidence type="ECO:0000313" key="2">
    <source>
        <dbReference type="EMBL" id="KAK3239965.1"/>
    </source>
</evidence>
<dbReference type="InterPro" id="IPR051726">
    <property type="entry name" value="Chitin_Synth_Reg"/>
</dbReference>
<dbReference type="SUPFAM" id="SSF81901">
    <property type="entry name" value="HCP-like"/>
    <property type="match status" value="1"/>
</dbReference>